<comment type="caution">
    <text evidence="2">The sequence shown here is derived from an EMBL/GenBank/DDBJ whole genome shotgun (WGS) entry which is preliminary data.</text>
</comment>
<gene>
    <name evidence="2" type="ORF">BN11_4820007</name>
</gene>
<dbReference type="PANTHER" id="PTHR41775:SF1">
    <property type="entry name" value="PEPTIDASE M6-LIKE DOMAIN-CONTAINING PROTEIN"/>
    <property type="match status" value="1"/>
</dbReference>
<reference evidence="2 3" key="1">
    <citation type="journal article" date="2013" name="ISME J.">
        <title>A metabolic model for members of the genus Tetrasphaera involved in enhanced biological phosphorus removal.</title>
        <authorList>
            <person name="Kristiansen R."/>
            <person name="Nguyen H.T.T."/>
            <person name="Saunders A.M."/>
            <person name="Nielsen J.L."/>
            <person name="Wimmer R."/>
            <person name="Le V.Q."/>
            <person name="McIlroy S.J."/>
            <person name="Petrovski S."/>
            <person name="Seviour R.J."/>
            <person name="Calteau A."/>
            <person name="Nielsen K.L."/>
            <person name="Nielsen P.H."/>
        </authorList>
    </citation>
    <scope>NUCLEOTIDE SEQUENCE [LARGE SCALE GENOMIC DNA]</scope>
    <source>
        <strain evidence="2 3">Ben110</strain>
    </source>
</reference>
<dbReference type="AlphaFoldDB" id="W6JZ03"/>
<evidence type="ECO:0000313" key="2">
    <source>
        <dbReference type="EMBL" id="CCH74808.1"/>
    </source>
</evidence>
<dbReference type="PROSITE" id="PS00018">
    <property type="entry name" value="EF_HAND_1"/>
    <property type="match status" value="1"/>
</dbReference>
<sequence length="439" mass="47347">MNAIGDVERRTCSGQVEKPDTDGRVLPELIRDPQLSDRLRFGPKAVPTAVPLADFGYDSMRPGGKPALGNFQVLTVLVTYDGHPPLSRSASWYSTLVGRLGGTPPFTPDNPGSLLEYFAENSQHRFRPLRWKVVGPIRLAAPSAADLGDASGRGHRIVTEAVRQNALNLDELDLDADGDVGPDELLVITVENIPNFGPVNRAVNEITTATGRKVRLLCAFLGEGNSFTLFAHEVAHSLGALDLYGWPQGKSAQLTMMSTSVGGTQANQVACHLDPWHKLVLGWSEPRVFTDASRGHVVLPGVNKPDAPIIIHRPGRPLEFYLLEFRANRSDLQIGYESWVPGAGVAIWHVDTTAPGAARLQASSDPRYSEYAVMHVGAPNGQHGASTLWGAGAWHGLGWRDSFASCGVQVMEVSENRAVIKLGDPYPPMSGGGRAPEPR</sequence>
<accession>W6JZ03</accession>
<evidence type="ECO:0000313" key="3">
    <source>
        <dbReference type="Proteomes" id="UP000035763"/>
    </source>
</evidence>
<keyword evidence="3" id="KW-1185">Reference proteome</keyword>
<protein>
    <submittedName>
        <fullName evidence="2">Uncharacterized protein</fullName>
    </submittedName>
</protein>
<dbReference type="PANTHER" id="PTHR41775">
    <property type="entry name" value="SECRETED PROTEIN-RELATED"/>
    <property type="match status" value="1"/>
</dbReference>
<dbReference type="EMBL" id="CAJA01000426">
    <property type="protein sequence ID" value="CCH74808.1"/>
    <property type="molecule type" value="Genomic_DNA"/>
</dbReference>
<dbReference type="Proteomes" id="UP000035763">
    <property type="component" value="Unassembled WGS sequence"/>
</dbReference>
<evidence type="ECO:0000256" key="1">
    <source>
        <dbReference type="SAM" id="MobiDB-lite"/>
    </source>
</evidence>
<organism evidence="2 3">
    <name type="scientific">Nostocoides australiense Ben110</name>
    <dbReference type="NCBI Taxonomy" id="1193182"/>
    <lineage>
        <taxon>Bacteria</taxon>
        <taxon>Bacillati</taxon>
        <taxon>Actinomycetota</taxon>
        <taxon>Actinomycetes</taxon>
        <taxon>Micrococcales</taxon>
        <taxon>Intrasporangiaceae</taxon>
        <taxon>Nostocoides</taxon>
    </lineage>
</organism>
<name>W6JZ03_9MICO</name>
<feature type="region of interest" description="Disordered" evidence="1">
    <location>
        <begin position="1"/>
        <end position="24"/>
    </location>
</feature>
<dbReference type="InterPro" id="IPR018247">
    <property type="entry name" value="EF_Hand_1_Ca_BS"/>
</dbReference>
<proteinExistence type="predicted"/>